<evidence type="ECO:0000313" key="1">
    <source>
        <dbReference type="EMBL" id="PXW60327.1"/>
    </source>
</evidence>
<dbReference type="AlphaFoldDB" id="A0A2V3U953"/>
<proteinExistence type="predicted"/>
<dbReference type="OrthoDB" id="8001694at2"/>
<dbReference type="RefSeq" id="WP_110374742.1">
    <property type="nucleotide sequence ID" value="NZ_CAKNFM010000006.1"/>
</dbReference>
<evidence type="ECO:0000313" key="2">
    <source>
        <dbReference type="Proteomes" id="UP000248021"/>
    </source>
</evidence>
<comment type="caution">
    <text evidence="1">The sequence shown here is derived from an EMBL/GenBank/DDBJ whole genome shotgun (WGS) entry which is preliminary data.</text>
</comment>
<dbReference type="Proteomes" id="UP000248021">
    <property type="component" value="Unassembled WGS sequence"/>
</dbReference>
<gene>
    <name evidence="1" type="ORF">C7450_104381</name>
</gene>
<reference evidence="1 2" key="1">
    <citation type="submission" date="2018-05" db="EMBL/GenBank/DDBJ databases">
        <title>Genomic Encyclopedia of Type Strains, Phase IV (KMG-IV): sequencing the most valuable type-strain genomes for metagenomic binning, comparative biology and taxonomic classification.</title>
        <authorList>
            <person name="Goeker M."/>
        </authorList>
    </citation>
    <scope>NUCLEOTIDE SEQUENCE [LARGE SCALE GENOMIC DNA]</scope>
    <source>
        <strain evidence="1 2">DSM 6462</strain>
    </source>
</reference>
<dbReference type="EMBL" id="QJJK01000004">
    <property type="protein sequence ID" value="PXW60327.1"/>
    <property type="molecule type" value="Genomic_DNA"/>
</dbReference>
<name>A0A2V3U953_9HYPH</name>
<dbReference type="InterPro" id="IPR025310">
    <property type="entry name" value="DUF4164"/>
</dbReference>
<organism evidence="1 2">
    <name type="scientific">Chelatococcus asaccharovorans</name>
    <dbReference type="NCBI Taxonomy" id="28210"/>
    <lineage>
        <taxon>Bacteria</taxon>
        <taxon>Pseudomonadati</taxon>
        <taxon>Pseudomonadota</taxon>
        <taxon>Alphaproteobacteria</taxon>
        <taxon>Hyphomicrobiales</taxon>
        <taxon>Chelatococcaceae</taxon>
        <taxon>Chelatococcus</taxon>
    </lineage>
</organism>
<keyword evidence="2" id="KW-1185">Reference proteome</keyword>
<protein>
    <submittedName>
        <fullName evidence="1">Uncharacterized protein DUF4164</fullName>
    </submittedName>
</protein>
<sequence>MTLAEALKRLEAAIGTLEAATMRRLETERRRGDLETELSLMQDDRARMAVELDGTLARLNNLEAVTEDVDKRLARATSVVGAILAGAAPR</sequence>
<dbReference type="Pfam" id="PF13747">
    <property type="entry name" value="DUF4164"/>
    <property type="match status" value="1"/>
</dbReference>
<accession>A0A2V3U953</accession>